<dbReference type="Proteomes" id="UP000229740">
    <property type="component" value="Unassembled WGS sequence"/>
</dbReference>
<name>A0A2G6E192_9BACT</name>
<dbReference type="AlphaFoldDB" id="A0A2G6E192"/>
<accession>A0A2G6E192</accession>
<reference evidence="1 2" key="1">
    <citation type="submission" date="2017-10" db="EMBL/GenBank/DDBJ databases">
        <title>Novel microbial diversity and functional potential in the marine mammal oral microbiome.</title>
        <authorList>
            <person name="Dudek N.K."/>
            <person name="Sun C.L."/>
            <person name="Burstein D."/>
            <person name="Kantor R.S."/>
            <person name="Aliaga Goltsman D.S."/>
            <person name="Bik E.M."/>
            <person name="Thomas B.C."/>
            <person name="Banfield J.F."/>
            <person name="Relman D.A."/>
        </authorList>
    </citation>
    <scope>NUCLEOTIDE SEQUENCE [LARGE SCALE GENOMIC DNA]</scope>
    <source>
        <strain evidence="1">DOLZORAL124_49_17</strain>
    </source>
</reference>
<evidence type="ECO:0000313" key="2">
    <source>
        <dbReference type="Proteomes" id="UP000229740"/>
    </source>
</evidence>
<organism evidence="1 2">
    <name type="scientific">candidate division KSB3 bacterium</name>
    <dbReference type="NCBI Taxonomy" id="2044937"/>
    <lineage>
        <taxon>Bacteria</taxon>
        <taxon>candidate division KSB3</taxon>
    </lineage>
</organism>
<protein>
    <submittedName>
        <fullName evidence="1">Uncharacterized protein</fullName>
    </submittedName>
</protein>
<gene>
    <name evidence="1" type="ORF">CSB45_14135</name>
</gene>
<dbReference type="EMBL" id="PDPS01000042">
    <property type="protein sequence ID" value="PID55845.1"/>
    <property type="molecule type" value="Genomic_DNA"/>
</dbReference>
<sequence>MYVRQDVEEAVKLISQGALHTQELISNYFSVRDTQAAYQYVDDHFQDVMKVMLTFSERRY</sequence>
<proteinExistence type="predicted"/>
<comment type="caution">
    <text evidence="1">The sequence shown here is derived from an EMBL/GenBank/DDBJ whole genome shotgun (WGS) entry which is preliminary data.</text>
</comment>
<evidence type="ECO:0000313" key="1">
    <source>
        <dbReference type="EMBL" id="PID55845.1"/>
    </source>
</evidence>